<proteinExistence type="predicted"/>
<evidence type="ECO:0000256" key="5">
    <source>
        <dbReference type="SAM" id="Phobius"/>
    </source>
</evidence>
<feature type="transmembrane region" description="Helical" evidence="5">
    <location>
        <begin position="118"/>
        <end position="138"/>
    </location>
</feature>
<accession>A0AAW0YCI4</accession>
<dbReference type="GO" id="GO:0005774">
    <property type="term" value="C:vacuolar membrane"/>
    <property type="evidence" value="ECO:0007669"/>
    <property type="project" value="TreeGrafter"/>
</dbReference>
<dbReference type="Proteomes" id="UP001445076">
    <property type="component" value="Unassembled WGS sequence"/>
</dbReference>
<dbReference type="PANTHER" id="PTHR22950:SF703">
    <property type="entry name" value="AMINO ACID TRANSPORTER TRANSMEMBRANE DOMAIN-CONTAINING PROTEIN"/>
    <property type="match status" value="1"/>
</dbReference>
<gene>
    <name evidence="7" type="ORF">OTU49_016504</name>
</gene>
<feature type="transmembrane region" description="Helical" evidence="5">
    <location>
        <begin position="77"/>
        <end position="97"/>
    </location>
</feature>
<feature type="transmembrane region" description="Helical" evidence="5">
    <location>
        <begin position="144"/>
        <end position="165"/>
    </location>
</feature>
<keyword evidence="8" id="KW-1185">Reference proteome</keyword>
<evidence type="ECO:0000259" key="6">
    <source>
        <dbReference type="Pfam" id="PF01490"/>
    </source>
</evidence>
<organism evidence="7 8">
    <name type="scientific">Cherax quadricarinatus</name>
    <name type="common">Australian red claw crayfish</name>
    <dbReference type="NCBI Taxonomy" id="27406"/>
    <lineage>
        <taxon>Eukaryota</taxon>
        <taxon>Metazoa</taxon>
        <taxon>Ecdysozoa</taxon>
        <taxon>Arthropoda</taxon>
        <taxon>Crustacea</taxon>
        <taxon>Multicrustacea</taxon>
        <taxon>Malacostraca</taxon>
        <taxon>Eumalacostraca</taxon>
        <taxon>Eucarida</taxon>
        <taxon>Decapoda</taxon>
        <taxon>Pleocyemata</taxon>
        <taxon>Astacidea</taxon>
        <taxon>Parastacoidea</taxon>
        <taxon>Parastacidae</taxon>
        <taxon>Cherax</taxon>
    </lineage>
</organism>
<evidence type="ECO:0000256" key="1">
    <source>
        <dbReference type="ARBA" id="ARBA00004141"/>
    </source>
</evidence>
<dbReference type="GO" id="GO:0015179">
    <property type="term" value="F:L-amino acid transmembrane transporter activity"/>
    <property type="evidence" value="ECO:0007669"/>
    <property type="project" value="TreeGrafter"/>
</dbReference>
<keyword evidence="3 5" id="KW-1133">Transmembrane helix</keyword>
<keyword evidence="2 5" id="KW-0812">Transmembrane</keyword>
<evidence type="ECO:0000313" key="8">
    <source>
        <dbReference type="Proteomes" id="UP001445076"/>
    </source>
</evidence>
<feature type="transmembrane region" description="Helical" evidence="5">
    <location>
        <begin position="177"/>
        <end position="195"/>
    </location>
</feature>
<evidence type="ECO:0000256" key="3">
    <source>
        <dbReference type="ARBA" id="ARBA00022989"/>
    </source>
</evidence>
<dbReference type="InterPro" id="IPR013057">
    <property type="entry name" value="AA_transpt_TM"/>
</dbReference>
<dbReference type="AlphaFoldDB" id="A0AAW0YCI4"/>
<protein>
    <recommendedName>
        <fullName evidence="6">Amino acid transporter transmembrane domain-containing protein</fullName>
    </recommendedName>
</protein>
<dbReference type="EMBL" id="JARKIK010000001">
    <property type="protein sequence ID" value="KAK8754500.1"/>
    <property type="molecule type" value="Genomic_DNA"/>
</dbReference>
<feature type="domain" description="Amino acid transporter transmembrane" evidence="6">
    <location>
        <begin position="38"/>
        <end position="196"/>
    </location>
</feature>
<keyword evidence="4 5" id="KW-0472">Membrane</keyword>
<comment type="caution">
    <text evidence="7">The sequence shown here is derived from an EMBL/GenBank/DDBJ whole genome shotgun (WGS) entry which is preliminary data.</text>
</comment>
<sequence length="232" mass="25619">MTHRFGILHKKIFCDAYFEESTKFHLITQSSILCTNLFFCVAVVITLFGGISCVAFFLFGSSIKTNILNNLSHGPLLYFNMVVVSMQMLICLVLGINTLFQDLENSLRIPDEFGWRRICLRTTVMLLVLFICESIPHFGVAIELVGGLLVTPFIFIFPPTFHILIKRKASGQVDVKDVVLAGNIMFLGIVGSIAATTDSFMHVAKLKEFAPPCYINITAASAVAEASGFPNP</sequence>
<evidence type="ECO:0000313" key="7">
    <source>
        <dbReference type="EMBL" id="KAK8754500.1"/>
    </source>
</evidence>
<comment type="subcellular location">
    <subcellularLocation>
        <location evidence="1">Membrane</location>
        <topology evidence="1">Multi-pass membrane protein</topology>
    </subcellularLocation>
</comment>
<reference evidence="7 8" key="1">
    <citation type="journal article" date="2024" name="BMC Genomics">
        <title>Genome assembly of redclaw crayfish (Cherax quadricarinatus) provides insights into its immune adaptation and hypoxia tolerance.</title>
        <authorList>
            <person name="Liu Z."/>
            <person name="Zheng J."/>
            <person name="Li H."/>
            <person name="Fang K."/>
            <person name="Wang S."/>
            <person name="He J."/>
            <person name="Zhou D."/>
            <person name="Weng S."/>
            <person name="Chi M."/>
            <person name="Gu Z."/>
            <person name="He J."/>
            <person name="Li F."/>
            <person name="Wang M."/>
        </authorList>
    </citation>
    <scope>NUCLEOTIDE SEQUENCE [LARGE SCALE GENOMIC DNA]</scope>
    <source>
        <strain evidence="7">ZL_2023a</strain>
    </source>
</reference>
<name>A0AAW0YCI4_CHEQU</name>
<dbReference type="PANTHER" id="PTHR22950">
    <property type="entry name" value="AMINO ACID TRANSPORTER"/>
    <property type="match status" value="1"/>
</dbReference>
<dbReference type="Pfam" id="PF01490">
    <property type="entry name" value="Aa_trans"/>
    <property type="match status" value="1"/>
</dbReference>
<evidence type="ECO:0000256" key="2">
    <source>
        <dbReference type="ARBA" id="ARBA00022692"/>
    </source>
</evidence>
<feature type="transmembrane region" description="Helical" evidence="5">
    <location>
        <begin position="33"/>
        <end position="57"/>
    </location>
</feature>
<evidence type="ECO:0000256" key="4">
    <source>
        <dbReference type="ARBA" id="ARBA00023136"/>
    </source>
</evidence>